<dbReference type="PROSITE" id="PS01157">
    <property type="entry name" value="ACID_PHOSPH_CL_A"/>
    <property type="match status" value="1"/>
</dbReference>
<evidence type="ECO:0000313" key="12">
    <source>
        <dbReference type="Proteomes" id="UP000031586"/>
    </source>
</evidence>
<comment type="catalytic activity">
    <reaction evidence="1 8">
        <text>a phosphate monoester + H2O = an alcohol + phosphate</text>
        <dbReference type="Rhea" id="RHEA:15017"/>
        <dbReference type="ChEBI" id="CHEBI:15377"/>
        <dbReference type="ChEBI" id="CHEBI:30879"/>
        <dbReference type="ChEBI" id="CHEBI:43474"/>
        <dbReference type="ChEBI" id="CHEBI:67140"/>
        <dbReference type="EC" id="3.1.3.2"/>
    </reaction>
</comment>
<evidence type="ECO:0000256" key="6">
    <source>
        <dbReference type="ARBA" id="ARBA00022764"/>
    </source>
</evidence>
<evidence type="ECO:0000256" key="4">
    <source>
        <dbReference type="ARBA" id="ARBA00012646"/>
    </source>
</evidence>
<dbReference type="PATRIC" id="fig|1229493.5.peg.2609"/>
<dbReference type="CDD" id="cd03397">
    <property type="entry name" value="PAP2_acid_phosphatase"/>
    <property type="match status" value="1"/>
</dbReference>
<evidence type="ECO:0000256" key="7">
    <source>
        <dbReference type="ARBA" id="ARBA00022801"/>
    </source>
</evidence>
<gene>
    <name evidence="11" type="ORF">H735_17280</name>
</gene>
<evidence type="ECO:0000256" key="2">
    <source>
        <dbReference type="ARBA" id="ARBA00004418"/>
    </source>
</evidence>
<evidence type="ECO:0000256" key="3">
    <source>
        <dbReference type="ARBA" id="ARBA00009017"/>
    </source>
</evidence>
<comment type="caution">
    <text evidence="11">The sequence shown here is derived from an EMBL/GenBank/DDBJ whole genome shotgun (WGS) entry which is preliminary data.</text>
</comment>
<accession>A0A0C1ZFP9</accession>
<evidence type="ECO:0000256" key="8">
    <source>
        <dbReference type="PIRNR" id="PIRNR000897"/>
    </source>
</evidence>
<comment type="similarity">
    <text evidence="3 8">Belongs to the class A bacterial acid phosphatase family.</text>
</comment>
<evidence type="ECO:0000256" key="5">
    <source>
        <dbReference type="ARBA" id="ARBA00022729"/>
    </source>
</evidence>
<sequence length="249" mass="27059">MKKALICVALTLPAFHVFSAPTDINSLERIDYGNYQFYQPYIETVHTVDLIAPPPTEGSKQDLEDKRVGAIDFSVDDPARMAQATQDARITPEYFAKIYGDVLGVKITKEDTPAMYTVLGRSIASFGLATSDSKKHYNKARPFAVNGLPSCTPYAEDYLSKDGSYPSGHTASGYGVSLVAAAIAPNSAKALAERGADYGYSRVVCNAHWMSDVEAGQKVAHIVFDKLKADKQFSEDLQAAQQGYVALTQ</sequence>
<dbReference type="PRINTS" id="PR00483">
    <property type="entry name" value="BACPHPHTASE"/>
</dbReference>
<reference evidence="11 12" key="1">
    <citation type="submission" date="2014-07" db="EMBL/GenBank/DDBJ databases">
        <title>Unique and conserved regions in Vibrio harveyi and related species in comparison with the shrimp pathogen Vibrio harveyi CAIM 1792.</title>
        <authorList>
            <person name="Espinoza-Valles I."/>
            <person name="Vora G."/>
            <person name="Leekitcharoenphon P."/>
            <person name="Ussery D."/>
            <person name="Hoj L."/>
            <person name="Gomez-Gil B."/>
        </authorList>
    </citation>
    <scope>NUCLEOTIDE SEQUENCE [LARGE SCALE GENOMIC DNA]</scope>
    <source>
        <strain evidence="12">CAIM 1854 / LMG 25443</strain>
    </source>
</reference>
<keyword evidence="6" id="KW-0574">Periplasm</keyword>
<feature type="chain" id="PRO_5002144931" description="Acid phosphatase" evidence="9">
    <location>
        <begin position="20"/>
        <end position="249"/>
    </location>
</feature>
<evidence type="ECO:0000313" key="11">
    <source>
        <dbReference type="EMBL" id="KIF51906.1"/>
    </source>
</evidence>
<dbReference type="InterPro" id="IPR000326">
    <property type="entry name" value="PAP2/HPO"/>
</dbReference>
<dbReference type="EC" id="3.1.3.2" evidence="4 8"/>
<dbReference type="Gene3D" id="1.20.144.10">
    <property type="entry name" value="Phosphatidic acid phosphatase type 2/haloperoxidase"/>
    <property type="match status" value="1"/>
</dbReference>
<dbReference type="EMBL" id="JPRD01000028">
    <property type="protein sequence ID" value="KIF51906.1"/>
    <property type="molecule type" value="Genomic_DNA"/>
</dbReference>
<keyword evidence="5 9" id="KW-0732">Signal</keyword>
<dbReference type="InterPro" id="IPR036938">
    <property type="entry name" value="PAP2/HPO_sf"/>
</dbReference>
<protein>
    <recommendedName>
        <fullName evidence="4 8">Acid phosphatase</fullName>
        <ecNumber evidence="4 8">3.1.3.2</ecNumber>
    </recommendedName>
</protein>
<evidence type="ECO:0000259" key="10">
    <source>
        <dbReference type="SMART" id="SM00014"/>
    </source>
</evidence>
<feature type="signal peptide" evidence="9">
    <location>
        <begin position="1"/>
        <end position="19"/>
    </location>
</feature>
<dbReference type="SMART" id="SM00014">
    <property type="entry name" value="acidPPc"/>
    <property type="match status" value="1"/>
</dbReference>
<dbReference type="PIRSF" id="PIRSF000897">
    <property type="entry name" value="Acid_Ptase_ClsA"/>
    <property type="match status" value="1"/>
</dbReference>
<evidence type="ECO:0000256" key="9">
    <source>
        <dbReference type="SAM" id="SignalP"/>
    </source>
</evidence>
<evidence type="ECO:0000256" key="1">
    <source>
        <dbReference type="ARBA" id="ARBA00000032"/>
    </source>
</evidence>
<feature type="domain" description="Phosphatidic acid phosphatase type 2/haloperoxidase" evidence="10">
    <location>
        <begin position="114"/>
        <end position="228"/>
    </location>
</feature>
<dbReference type="Proteomes" id="UP000031586">
    <property type="component" value="Unassembled WGS sequence"/>
</dbReference>
<dbReference type="RefSeq" id="WP_020196330.1">
    <property type="nucleotide sequence ID" value="NZ_BAOH01000051.1"/>
</dbReference>
<keyword evidence="7 8" id="KW-0378">Hydrolase</keyword>
<comment type="subcellular location">
    <subcellularLocation>
        <location evidence="2">Periplasm</location>
    </subcellularLocation>
</comment>
<dbReference type="SUPFAM" id="SSF48317">
    <property type="entry name" value="Acid phosphatase/Vanadium-dependent haloperoxidase"/>
    <property type="match status" value="1"/>
</dbReference>
<dbReference type="GO" id="GO:0030288">
    <property type="term" value="C:outer membrane-bounded periplasmic space"/>
    <property type="evidence" value="ECO:0007669"/>
    <property type="project" value="InterPro"/>
</dbReference>
<dbReference type="Pfam" id="PF01569">
    <property type="entry name" value="PAP2"/>
    <property type="match status" value="1"/>
</dbReference>
<dbReference type="GO" id="GO:0003993">
    <property type="term" value="F:acid phosphatase activity"/>
    <property type="evidence" value="ECO:0007669"/>
    <property type="project" value="UniProtKB-EC"/>
</dbReference>
<proteinExistence type="inferred from homology"/>
<dbReference type="InterPro" id="IPR001011">
    <property type="entry name" value="Acid_Pase_classA_bac"/>
</dbReference>
<dbReference type="InterPro" id="IPR018296">
    <property type="entry name" value="Acid_Pase_classA_bac_CS"/>
</dbReference>
<name>A0A0C1ZFP9_9VIBR</name>
<organism evidence="11 12">
    <name type="scientific">Vibrio owensii CAIM 1854 = LMG 25443</name>
    <dbReference type="NCBI Taxonomy" id="1229493"/>
    <lineage>
        <taxon>Bacteria</taxon>
        <taxon>Pseudomonadati</taxon>
        <taxon>Pseudomonadota</taxon>
        <taxon>Gammaproteobacteria</taxon>
        <taxon>Vibrionales</taxon>
        <taxon>Vibrionaceae</taxon>
        <taxon>Vibrio</taxon>
    </lineage>
</organism>
<dbReference type="AlphaFoldDB" id="A0A0C1ZFP9"/>